<proteinExistence type="predicted"/>
<dbReference type="RefSeq" id="XP_028465185.1">
    <property type="nucleotide sequence ID" value="XM_028612221.1"/>
</dbReference>
<protein>
    <submittedName>
        <fullName evidence="1">Uncharacterized protein</fullName>
    </submittedName>
</protein>
<dbReference type="GeneID" id="39580699"/>
<name>A0A3N2PS81_SODAK</name>
<dbReference type="Proteomes" id="UP000272025">
    <property type="component" value="Unassembled WGS sequence"/>
</dbReference>
<accession>A0A3N2PS81</accession>
<keyword evidence="2" id="KW-1185">Reference proteome</keyword>
<sequence>MSSYVQKCLQDRLPELISPSKGRGKPYREIVFTGQLNWKQVLDAIKTMPMPPFFS</sequence>
<dbReference type="EMBL" id="ML119057">
    <property type="protein sequence ID" value="ROT37379.1"/>
    <property type="molecule type" value="Genomic_DNA"/>
</dbReference>
<reference evidence="1 2" key="1">
    <citation type="journal article" date="2018" name="Mol. Ecol.">
        <title>The obligate alkalophilic soda-lake fungus Sodiomyces alkalinus has shifted to a protein diet.</title>
        <authorList>
            <person name="Grum-Grzhimaylo A.A."/>
            <person name="Falkoski D.L."/>
            <person name="van den Heuvel J."/>
            <person name="Valero-Jimenez C.A."/>
            <person name="Min B."/>
            <person name="Choi I.G."/>
            <person name="Lipzen A."/>
            <person name="Daum C.G."/>
            <person name="Aanen D.K."/>
            <person name="Tsang A."/>
            <person name="Henrissat B."/>
            <person name="Bilanenko E.N."/>
            <person name="de Vries R.P."/>
            <person name="van Kan J.A.L."/>
            <person name="Grigoriev I.V."/>
            <person name="Debets A.J.M."/>
        </authorList>
    </citation>
    <scope>NUCLEOTIDE SEQUENCE [LARGE SCALE GENOMIC DNA]</scope>
    <source>
        <strain evidence="1 2">F11</strain>
    </source>
</reference>
<organism evidence="1 2">
    <name type="scientific">Sodiomyces alkalinus (strain CBS 110278 / VKM F-3762 / F11)</name>
    <name type="common">Alkaliphilic filamentous fungus</name>
    <dbReference type="NCBI Taxonomy" id="1314773"/>
    <lineage>
        <taxon>Eukaryota</taxon>
        <taxon>Fungi</taxon>
        <taxon>Dikarya</taxon>
        <taxon>Ascomycota</taxon>
        <taxon>Pezizomycotina</taxon>
        <taxon>Sordariomycetes</taxon>
        <taxon>Hypocreomycetidae</taxon>
        <taxon>Glomerellales</taxon>
        <taxon>Plectosphaerellaceae</taxon>
        <taxon>Sodiomyces</taxon>
    </lineage>
</organism>
<evidence type="ECO:0000313" key="2">
    <source>
        <dbReference type="Proteomes" id="UP000272025"/>
    </source>
</evidence>
<dbReference type="OrthoDB" id="5227874at2759"/>
<gene>
    <name evidence="1" type="ORF">SODALDRAFT_334469</name>
</gene>
<dbReference type="AlphaFoldDB" id="A0A3N2PS81"/>
<evidence type="ECO:0000313" key="1">
    <source>
        <dbReference type="EMBL" id="ROT37379.1"/>
    </source>
</evidence>